<feature type="region of interest" description="Disordered" evidence="1">
    <location>
        <begin position="41"/>
        <end position="60"/>
    </location>
</feature>
<dbReference type="SUPFAM" id="SSF51735">
    <property type="entry name" value="NAD(P)-binding Rossmann-fold domains"/>
    <property type="match status" value="1"/>
</dbReference>
<dbReference type="InterPro" id="IPR036291">
    <property type="entry name" value="NAD(P)-bd_dom_sf"/>
</dbReference>
<feature type="domain" description="NAD(P)-binding" evidence="2">
    <location>
        <begin position="102"/>
        <end position="303"/>
    </location>
</feature>
<evidence type="ECO:0000256" key="1">
    <source>
        <dbReference type="SAM" id="MobiDB-lite"/>
    </source>
</evidence>
<proteinExistence type="predicted"/>
<dbReference type="CDD" id="cd05243">
    <property type="entry name" value="SDR_a5"/>
    <property type="match status" value="1"/>
</dbReference>
<dbReference type="Proteomes" id="UP001438707">
    <property type="component" value="Unassembled WGS sequence"/>
</dbReference>
<keyword evidence="4" id="KW-1185">Reference proteome</keyword>
<feature type="compositionally biased region" description="Low complexity" evidence="1">
    <location>
        <begin position="46"/>
        <end position="56"/>
    </location>
</feature>
<sequence length="332" mass="34826">MQTTHANTASRQVAGPARQPASLAVCTPPLARRPAARSCALHRTSEQSVSTETSQSAAHSERSLVFEQQRRFLLAGAAATWLSTLVQLPAEAANVSTVFVAGANGKTGGAAVKYLLSKGVSVRAGVRDIAKARASDLGKEKNVELVEADVTKSSEVLTAAIGNADAVIIAIGYGGLNPKGFEDVDLKGTKNLVDAAKKTGAKQVVMLSSLLTNGAAKGQGTNPNFLFLNLFGGVLNKKHEAELYLRDSGLAWTIVRPGGLSKEPESAVGNLIIRGEDTLFGRDEDPGREISRETVGKVLVEAVLQSAGKDKVVEIVSSKSATTPPVNEWFNV</sequence>
<dbReference type="PANTHER" id="PTHR15020">
    <property type="entry name" value="FLAVIN REDUCTASE-RELATED"/>
    <property type="match status" value="1"/>
</dbReference>
<evidence type="ECO:0000313" key="3">
    <source>
        <dbReference type="EMBL" id="KAK9839047.1"/>
    </source>
</evidence>
<gene>
    <name evidence="3" type="ORF">WJX74_008408</name>
</gene>
<feature type="compositionally biased region" description="Polar residues" evidence="1">
    <location>
        <begin position="1"/>
        <end position="11"/>
    </location>
</feature>
<evidence type="ECO:0000313" key="4">
    <source>
        <dbReference type="Proteomes" id="UP001438707"/>
    </source>
</evidence>
<accession>A0AAW1RZL9</accession>
<dbReference type="Gene3D" id="3.40.50.720">
    <property type="entry name" value="NAD(P)-binding Rossmann-like Domain"/>
    <property type="match status" value="1"/>
</dbReference>
<dbReference type="Pfam" id="PF13460">
    <property type="entry name" value="NAD_binding_10"/>
    <property type="match status" value="1"/>
</dbReference>
<evidence type="ECO:0000259" key="2">
    <source>
        <dbReference type="Pfam" id="PF13460"/>
    </source>
</evidence>
<dbReference type="InterPro" id="IPR016040">
    <property type="entry name" value="NAD(P)-bd_dom"/>
</dbReference>
<organism evidence="3 4">
    <name type="scientific">Apatococcus lobatus</name>
    <dbReference type="NCBI Taxonomy" id="904363"/>
    <lineage>
        <taxon>Eukaryota</taxon>
        <taxon>Viridiplantae</taxon>
        <taxon>Chlorophyta</taxon>
        <taxon>core chlorophytes</taxon>
        <taxon>Trebouxiophyceae</taxon>
        <taxon>Chlorellales</taxon>
        <taxon>Chlorellaceae</taxon>
        <taxon>Apatococcus</taxon>
    </lineage>
</organism>
<dbReference type="EMBL" id="JALJOS010000005">
    <property type="protein sequence ID" value="KAK9839047.1"/>
    <property type="molecule type" value="Genomic_DNA"/>
</dbReference>
<protein>
    <recommendedName>
        <fullName evidence="2">NAD(P)-binding domain-containing protein</fullName>
    </recommendedName>
</protein>
<comment type="caution">
    <text evidence="3">The sequence shown here is derived from an EMBL/GenBank/DDBJ whole genome shotgun (WGS) entry which is preliminary data.</text>
</comment>
<feature type="region of interest" description="Disordered" evidence="1">
    <location>
        <begin position="1"/>
        <end position="21"/>
    </location>
</feature>
<name>A0AAW1RZL9_9CHLO</name>
<dbReference type="AlphaFoldDB" id="A0AAW1RZL9"/>
<dbReference type="PANTHER" id="PTHR15020:SF11">
    <property type="entry name" value="OS06G0360300 PROTEIN"/>
    <property type="match status" value="1"/>
</dbReference>
<reference evidence="3 4" key="1">
    <citation type="journal article" date="2024" name="Nat. Commun.">
        <title>Phylogenomics reveals the evolutionary origins of lichenization in chlorophyte algae.</title>
        <authorList>
            <person name="Puginier C."/>
            <person name="Libourel C."/>
            <person name="Otte J."/>
            <person name="Skaloud P."/>
            <person name="Haon M."/>
            <person name="Grisel S."/>
            <person name="Petersen M."/>
            <person name="Berrin J.G."/>
            <person name="Delaux P.M."/>
            <person name="Dal Grande F."/>
            <person name="Keller J."/>
        </authorList>
    </citation>
    <scope>NUCLEOTIDE SEQUENCE [LARGE SCALE GENOMIC DNA]</scope>
    <source>
        <strain evidence="3 4">SAG 2145</strain>
    </source>
</reference>